<name>A0A4P6FGI0_9MICO</name>
<protein>
    <submittedName>
        <fullName evidence="1">Uncharacterized protein</fullName>
    </submittedName>
</protein>
<dbReference type="EMBL" id="CP035491">
    <property type="protein sequence ID" value="QAY73559.1"/>
    <property type="molecule type" value="Genomic_DNA"/>
</dbReference>
<sequence>MSIAHAFAAGQLAANRTERLEAGAFDADVEARATRRRAIARAARIILGVRTERPARTYTERGRHLAPRPV</sequence>
<dbReference type="AlphaFoldDB" id="A0A4P6FGI0"/>
<evidence type="ECO:0000313" key="1">
    <source>
        <dbReference type="EMBL" id="QAY73559.1"/>
    </source>
</evidence>
<gene>
    <name evidence="1" type="ORF">ET445_09620</name>
</gene>
<keyword evidence="2" id="KW-1185">Reference proteome</keyword>
<evidence type="ECO:0000313" key="2">
    <source>
        <dbReference type="Proteomes" id="UP000291259"/>
    </source>
</evidence>
<dbReference type="KEGG" id="agf:ET445_09620"/>
<proteinExistence type="predicted"/>
<dbReference type="RefSeq" id="WP_129190942.1">
    <property type="nucleotide sequence ID" value="NZ_CP035491.1"/>
</dbReference>
<organism evidence="1 2">
    <name type="scientific">Agromyces protaetiae</name>
    <dbReference type="NCBI Taxonomy" id="2509455"/>
    <lineage>
        <taxon>Bacteria</taxon>
        <taxon>Bacillati</taxon>
        <taxon>Actinomycetota</taxon>
        <taxon>Actinomycetes</taxon>
        <taxon>Micrococcales</taxon>
        <taxon>Microbacteriaceae</taxon>
        <taxon>Agromyces</taxon>
    </lineage>
</organism>
<reference evidence="1 2" key="1">
    <citation type="submission" date="2019-01" db="EMBL/GenBank/DDBJ databases">
        <title>Genome sequencing of strain FW100M-8.</title>
        <authorList>
            <person name="Heo J."/>
            <person name="Kim S.-J."/>
            <person name="Kim J.-S."/>
            <person name="Hong S.-B."/>
            <person name="Kwon S.-W."/>
        </authorList>
    </citation>
    <scope>NUCLEOTIDE SEQUENCE [LARGE SCALE GENOMIC DNA]</scope>
    <source>
        <strain evidence="1 2">FW100M-8</strain>
    </source>
</reference>
<accession>A0A4P6FGI0</accession>
<dbReference type="Proteomes" id="UP000291259">
    <property type="component" value="Chromosome"/>
</dbReference>